<dbReference type="GO" id="GO:0016020">
    <property type="term" value="C:membrane"/>
    <property type="evidence" value="ECO:0007669"/>
    <property type="project" value="InterPro"/>
</dbReference>
<keyword evidence="10" id="KW-1133">Transmembrane helix</keyword>
<reference evidence="14" key="2">
    <citation type="submission" date="2020-09" db="EMBL/GenBank/DDBJ databases">
        <authorList>
            <person name="Sun Q."/>
            <person name="Zhou Y."/>
        </authorList>
    </citation>
    <scope>NUCLEOTIDE SEQUENCE</scope>
    <source>
        <strain evidence="14">CGMCC 1.15794</strain>
    </source>
</reference>
<dbReference type="PANTHER" id="PTHR24421">
    <property type="entry name" value="NITRATE/NITRITE SENSOR PROTEIN NARX-RELATED"/>
    <property type="match status" value="1"/>
</dbReference>
<dbReference type="Gene3D" id="1.20.5.1930">
    <property type="match status" value="1"/>
</dbReference>
<dbReference type="Pfam" id="PF07730">
    <property type="entry name" value="HisKA_3"/>
    <property type="match status" value="1"/>
</dbReference>
<evidence type="ECO:0000313" key="15">
    <source>
        <dbReference type="Proteomes" id="UP000657592"/>
    </source>
</evidence>
<keyword evidence="7" id="KW-0067">ATP-binding</keyword>
<dbReference type="Pfam" id="PF02518">
    <property type="entry name" value="HATPase_c"/>
    <property type="match status" value="1"/>
</dbReference>
<feature type="transmembrane region" description="Helical" evidence="10">
    <location>
        <begin position="65"/>
        <end position="81"/>
    </location>
</feature>
<keyword evidence="5" id="KW-0547">Nucleotide-binding</keyword>
<feature type="region of interest" description="Disordered" evidence="9">
    <location>
        <begin position="362"/>
        <end position="383"/>
    </location>
</feature>
<feature type="domain" description="Histidine kinase/HSP90-like ATPase" evidence="11">
    <location>
        <begin position="295"/>
        <end position="381"/>
    </location>
</feature>
<feature type="transmembrane region" description="Helical" evidence="10">
    <location>
        <begin position="12"/>
        <end position="32"/>
    </location>
</feature>
<evidence type="ECO:0000256" key="10">
    <source>
        <dbReference type="SAM" id="Phobius"/>
    </source>
</evidence>
<gene>
    <name evidence="14" type="ORF">GCM10010921_00800</name>
</gene>
<name>A0A917MKP1_9MICO</name>
<evidence type="ECO:0000256" key="6">
    <source>
        <dbReference type="ARBA" id="ARBA00022777"/>
    </source>
</evidence>
<keyword evidence="4" id="KW-0808">Transferase</keyword>
<reference evidence="14" key="1">
    <citation type="journal article" date="2014" name="Int. J. Syst. Evol. Microbiol.">
        <title>Complete genome sequence of Corynebacterium casei LMG S-19264T (=DSM 44701T), isolated from a smear-ripened cheese.</title>
        <authorList>
            <consortium name="US DOE Joint Genome Institute (JGI-PGF)"/>
            <person name="Walter F."/>
            <person name="Albersmeier A."/>
            <person name="Kalinowski J."/>
            <person name="Ruckert C."/>
        </authorList>
    </citation>
    <scope>NUCLEOTIDE SEQUENCE</scope>
    <source>
        <strain evidence="14">CGMCC 1.15794</strain>
    </source>
</reference>
<keyword evidence="10" id="KW-0472">Membrane</keyword>
<evidence type="ECO:0000256" key="8">
    <source>
        <dbReference type="ARBA" id="ARBA00023012"/>
    </source>
</evidence>
<feature type="transmembrane region" description="Helical" evidence="10">
    <location>
        <begin position="139"/>
        <end position="158"/>
    </location>
</feature>
<evidence type="ECO:0000313" key="14">
    <source>
        <dbReference type="EMBL" id="GGH33672.1"/>
    </source>
</evidence>
<dbReference type="InterPro" id="IPR050482">
    <property type="entry name" value="Sensor_HK_TwoCompSys"/>
</dbReference>
<evidence type="ECO:0000256" key="5">
    <source>
        <dbReference type="ARBA" id="ARBA00022741"/>
    </source>
</evidence>
<evidence type="ECO:0000259" key="12">
    <source>
        <dbReference type="Pfam" id="PF07730"/>
    </source>
</evidence>
<keyword evidence="3" id="KW-0597">Phosphoprotein</keyword>
<dbReference type="GO" id="GO:0046983">
    <property type="term" value="F:protein dimerization activity"/>
    <property type="evidence" value="ECO:0007669"/>
    <property type="project" value="InterPro"/>
</dbReference>
<evidence type="ECO:0000256" key="9">
    <source>
        <dbReference type="SAM" id="MobiDB-lite"/>
    </source>
</evidence>
<feature type="domain" description="Signal transduction histidine kinase subgroup 3 dimerisation and phosphoacceptor" evidence="12">
    <location>
        <begin position="183"/>
        <end position="249"/>
    </location>
</feature>
<dbReference type="RefSeq" id="WP_188754268.1">
    <property type="nucleotide sequence ID" value="NZ_BMJY01000001.1"/>
</dbReference>
<dbReference type="EC" id="2.7.13.3" evidence="2"/>
<feature type="transmembrane region" description="Helical" evidence="10">
    <location>
        <begin position="112"/>
        <end position="133"/>
    </location>
</feature>
<evidence type="ECO:0000259" key="13">
    <source>
        <dbReference type="Pfam" id="PF23539"/>
    </source>
</evidence>
<dbReference type="AlphaFoldDB" id="A0A917MKP1"/>
<feature type="transmembrane region" description="Helical" evidence="10">
    <location>
        <begin position="38"/>
        <end position="58"/>
    </location>
</feature>
<dbReference type="Gene3D" id="3.30.565.10">
    <property type="entry name" value="Histidine kinase-like ATPase, C-terminal domain"/>
    <property type="match status" value="1"/>
</dbReference>
<evidence type="ECO:0000256" key="7">
    <source>
        <dbReference type="ARBA" id="ARBA00022840"/>
    </source>
</evidence>
<dbReference type="SUPFAM" id="SSF55874">
    <property type="entry name" value="ATPase domain of HSP90 chaperone/DNA topoisomerase II/histidine kinase"/>
    <property type="match status" value="1"/>
</dbReference>
<dbReference type="InterPro" id="IPR055558">
    <property type="entry name" value="DUF7134"/>
</dbReference>
<dbReference type="GO" id="GO:0005524">
    <property type="term" value="F:ATP binding"/>
    <property type="evidence" value="ECO:0007669"/>
    <property type="project" value="UniProtKB-KW"/>
</dbReference>
<dbReference type="Pfam" id="PF23539">
    <property type="entry name" value="DUF7134"/>
    <property type="match status" value="1"/>
</dbReference>
<evidence type="ECO:0000256" key="3">
    <source>
        <dbReference type="ARBA" id="ARBA00022553"/>
    </source>
</evidence>
<dbReference type="InterPro" id="IPR036890">
    <property type="entry name" value="HATPase_C_sf"/>
</dbReference>
<keyword evidence="8" id="KW-0902">Two-component regulatory system</keyword>
<proteinExistence type="predicted"/>
<accession>A0A917MKP1</accession>
<evidence type="ECO:0000256" key="2">
    <source>
        <dbReference type="ARBA" id="ARBA00012438"/>
    </source>
</evidence>
<protein>
    <recommendedName>
        <fullName evidence="2">histidine kinase</fullName>
        <ecNumber evidence="2">2.7.13.3</ecNumber>
    </recommendedName>
</protein>
<keyword evidence="15" id="KW-1185">Reference proteome</keyword>
<dbReference type="GO" id="GO:0000155">
    <property type="term" value="F:phosphorelay sensor kinase activity"/>
    <property type="evidence" value="ECO:0007669"/>
    <property type="project" value="InterPro"/>
</dbReference>
<keyword evidence="6" id="KW-0418">Kinase</keyword>
<evidence type="ECO:0000256" key="4">
    <source>
        <dbReference type="ARBA" id="ARBA00022679"/>
    </source>
</evidence>
<sequence>MTASPPARPMRLPAWTSPLDLAVAAALAAWAVAEALLVPGAFLPAQVGFALAVTLPLVARRRFPGTVMIVLAVVFLSHAAMSGAHATFNPFPSLLVAAFTVASHVSPVWRSALLGAVPIVAMLGGHALGYFGAPGIENAGVLFLLFFVGATWAAGRIVRQRGLAVARTREGADRAAGEAVALERARIARELHDVIAHAVSVVALQAAAAEQFLDRDTDRARTHLALTRRTAHEALEEMRNLLGVLREDEADYAPQPGLERVAELVAETRAAGHAVRLETGGAEATVPDGISLAGYRIVQEALTNVRKHAPGAPVTVSVRTDAERVRVVVLSGAGTQPAAPSPPGGHGILGMRERVRVYGGDFRTGPTPDGGWSVEAELPVTRS</sequence>
<dbReference type="PANTHER" id="PTHR24421:SF10">
    <property type="entry name" value="NITRATE_NITRITE SENSOR PROTEIN NARQ"/>
    <property type="match status" value="1"/>
</dbReference>
<evidence type="ECO:0000256" key="1">
    <source>
        <dbReference type="ARBA" id="ARBA00000085"/>
    </source>
</evidence>
<organism evidence="14 15">
    <name type="scientific">Microbacterium album</name>
    <dbReference type="NCBI Taxonomy" id="2053191"/>
    <lineage>
        <taxon>Bacteria</taxon>
        <taxon>Bacillati</taxon>
        <taxon>Actinomycetota</taxon>
        <taxon>Actinomycetes</taxon>
        <taxon>Micrococcales</taxon>
        <taxon>Microbacteriaceae</taxon>
        <taxon>Microbacterium</taxon>
    </lineage>
</organism>
<feature type="domain" description="DUF7134" evidence="13">
    <location>
        <begin position="19"/>
        <end position="161"/>
    </location>
</feature>
<dbReference type="InterPro" id="IPR011712">
    <property type="entry name" value="Sig_transdc_His_kin_sub3_dim/P"/>
</dbReference>
<evidence type="ECO:0000259" key="11">
    <source>
        <dbReference type="Pfam" id="PF02518"/>
    </source>
</evidence>
<dbReference type="Proteomes" id="UP000657592">
    <property type="component" value="Unassembled WGS sequence"/>
</dbReference>
<dbReference type="InterPro" id="IPR003594">
    <property type="entry name" value="HATPase_dom"/>
</dbReference>
<comment type="catalytic activity">
    <reaction evidence="1">
        <text>ATP + protein L-histidine = ADP + protein N-phospho-L-histidine.</text>
        <dbReference type="EC" id="2.7.13.3"/>
    </reaction>
</comment>
<keyword evidence="10" id="KW-0812">Transmembrane</keyword>
<comment type="caution">
    <text evidence="14">The sequence shown here is derived from an EMBL/GenBank/DDBJ whole genome shotgun (WGS) entry which is preliminary data.</text>
</comment>
<dbReference type="CDD" id="cd16917">
    <property type="entry name" value="HATPase_UhpB-NarQ-NarX-like"/>
    <property type="match status" value="1"/>
</dbReference>
<dbReference type="EMBL" id="BMJY01000001">
    <property type="protein sequence ID" value="GGH33672.1"/>
    <property type="molecule type" value="Genomic_DNA"/>
</dbReference>